<comment type="caution">
    <text evidence="8">Lacks conserved residue(s) required for the propagation of feature annotation.</text>
</comment>
<keyword evidence="5 8" id="KW-0472">Membrane</keyword>
<feature type="transmembrane region" description="Helical" evidence="8">
    <location>
        <begin position="157"/>
        <end position="180"/>
    </location>
</feature>
<keyword evidence="6 8" id="KW-0675">Receptor</keyword>
<evidence type="ECO:0000256" key="2">
    <source>
        <dbReference type="ARBA" id="ARBA00022475"/>
    </source>
</evidence>
<dbReference type="GO" id="GO:0008049">
    <property type="term" value="P:male courtship behavior"/>
    <property type="evidence" value="ECO:0007669"/>
    <property type="project" value="TreeGrafter"/>
</dbReference>
<proteinExistence type="inferred from homology"/>
<evidence type="ECO:0000313" key="9">
    <source>
        <dbReference type="RefSeq" id="XP_016974619.1"/>
    </source>
</evidence>
<organism evidence="9">
    <name type="scientific">Drosophila rhopaloa</name>
    <name type="common">Fruit fly</name>
    <dbReference type="NCBI Taxonomy" id="1041015"/>
    <lineage>
        <taxon>Eukaryota</taxon>
        <taxon>Metazoa</taxon>
        <taxon>Ecdysozoa</taxon>
        <taxon>Arthropoda</taxon>
        <taxon>Hexapoda</taxon>
        <taxon>Insecta</taxon>
        <taxon>Pterygota</taxon>
        <taxon>Neoptera</taxon>
        <taxon>Endopterygota</taxon>
        <taxon>Diptera</taxon>
        <taxon>Brachycera</taxon>
        <taxon>Muscomorpha</taxon>
        <taxon>Ephydroidea</taxon>
        <taxon>Drosophilidae</taxon>
        <taxon>Drosophila</taxon>
        <taxon>Sophophora</taxon>
    </lineage>
</organism>
<dbReference type="GO" id="GO:0050909">
    <property type="term" value="P:sensory perception of taste"/>
    <property type="evidence" value="ECO:0007669"/>
    <property type="project" value="InterPro"/>
</dbReference>
<dbReference type="PANTHER" id="PTHR21143:SF133">
    <property type="entry name" value="GUSTATORY AND PHEROMONE RECEPTOR 32A-RELATED"/>
    <property type="match status" value="1"/>
</dbReference>
<reference evidence="9" key="1">
    <citation type="submission" date="2025-08" db="UniProtKB">
        <authorList>
            <consortium name="RefSeq"/>
        </authorList>
    </citation>
    <scope>IDENTIFICATION</scope>
</reference>
<keyword evidence="7 8" id="KW-0807">Transducer</keyword>
<evidence type="ECO:0000256" key="3">
    <source>
        <dbReference type="ARBA" id="ARBA00022692"/>
    </source>
</evidence>
<dbReference type="GO" id="GO:0030425">
    <property type="term" value="C:dendrite"/>
    <property type="evidence" value="ECO:0007669"/>
    <property type="project" value="TreeGrafter"/>
</dbReference>
<dbReference type="PANTHER" id="PTHR21143">
    <property type="entry name" value="INVERTEBRATE GUSTATORY RECEPTOR"/>
    <property type="match status" value="1"/>
</dbReference>
<dbReference type="GO" id="GO:0005886">
    <property type="term" value="C:plasma membrane"/>
    <property type="evidence" value="ECO:0007669"/>
    <property type="project" value="UniProtKB-SubCell"/>
</dbReference>
<evidence type="ECO:0000256" key="7">
    <source>
        <dbReference type="ARBA" id="ARBA00023224"/>
    </source>
</evidence>
<evidence type="ECO:0000256" key="4">
    <source>
        <dbReference type="ARBA" id="ARBA00022989"/>
    </source>
</evidence>
<evidence type="ECO:0000256" key="6">
    <source>
        <dbReference type="ARBA" id="ARBA00023170"/>
    </source>
</evidence>
<keyword evidence="3 8" id="KW-0812">Transmembrane</keyword>
<feature type="transmembrane region" description="Helical" evidence="8">
    <location>
        <begin position="226"/>
        <end position="248"/>
    </location>
</feature>
<name>A0A6P4EDL6_DRORH</name>
<keyword evidence="4 8" id="KW-1133">Transmembrane helix</keyword>
<dbReference type="Pfam" id="PF08395">
    <property type="entry name" value="7tm_7"/>
    <property type="match status" value="1"/>
</dbReference>
<dbReference type="GO" id="GO:0007635">
    <property type="term" value="P:chemosensory behavior"/>
    <property type="evidence" value="ECO:0007669"/>
    <property type="project" value="TreeGrafter"/>
</dbReference>
<dbReference type="InterPro" id="IPR013604">
    <property type="entry name" value="7TM_chemorcpt"/>
</dbReference>
<comment type="subcellular location">
    <subcellularLocation>
        <location evidence="1 8">Cell membrane</location>
        <topology evidence="1 8">Multi-pass membrane protein</topology>
    </subcellularLocation>
</comment>
<comment type="similarity">
    <text evidence="8">Belongs to the insect chemoreceptor superfamily. Gustatory receptor (GR) family.</text>
</comment>
<accession>A0A6P4EDL6</accession>
<evidence type="ECO:0000256" key="1">
    <source>
        <dbReference type="ARBA" id="ARBA00004651"/>
    </source>
</evidence>
<sequence>MARMSFLHYQRYLGLSDLDFSDSLQKYWIHKTWFSFAAQFMVVGVFVSALVAALAESLYYMETKSQTGNTYDNAVILTTSISQLLANLWFRSQQESQVVLLHRLSKLVLRFKLDPMIMPHWIYRIWLAVCLLYAILMTNFGFYWFKDMQLSHILTLLGFGARCVLANFQFTCYSGMVLVLQRLLRAQGDQLEDLVSTTSISPADLACCLRAHDEILLLCQRELVEVYGGVLLFLFIYQVMQCVLIFYVSHLAGLNSYSDLVLILLWLIPMLFYLILPLVVNDVLNQANKTAKILAKVPRTGTGLDRMIEKFLLKNLRQQPILTAYGFFSLDKSTLFKLFTAIFTYMVILVQFKEMENSTKSISKF</sequence>
<dbReference type="AlphaFoldDB" id="A0A6P4EDL6"/>
<evidence type="ECO:0000256" key="5">
    <source>
        <dbReference type="ARBA" id="ARBA00023136"/>
    </source>
</evidence>
<gene>
    <name evidence="9" type="primary">LOC108041252</name>
</gene>
<dbReference type="OrthoDB" id="6748730at2759"/>
<dbReference type="GO" id="GO:0043025">
    <property type="term" value="C:neuronal cell body"/>
    <property type="evidence" value="ECO:0007669"/>
    <property type="project" value="TreeGrafter"/>
</dbReference>
<protein>
    <recommendedName>
        <fullName evidence="8">Gustatory receptor</fullName>
    </recommendedName>
</protein>
<dbReference type="GO" id="GO:0030424">
    <property type="term" value="C:axon"/>
    <property type="evidence" value="ECO:0007669"/>
    <property type="project" value="TreeGrafter"/>
</dbReference>
<feature type="transmembrane region" description="Helical" evidence="8">
    <location>
        <begin position="33"/>
        <end position="55"/>
    </location>
</feature>
<feature type="transmembrane region" description="Helical" evidence="8">
    <location>
        <begin position="260"/>
        <end position="280"/>
    </location>
</feature>
<feature type="transmembrane region" description="Helical" evidence="8">
    <location>
        <begin position="121"/>
        <end position="145"/>
    </location>
</feature>
<comment type="function">
    <text evidence="8">Gustatory receptor which mediates acceptance or avoidance behavior, depending on its substrates.</text>
</comment>
<feature type="transmembrane region" description="Helical" evidence="8">
    <location>
        <begin position="335"/>
        <end position="352"/>
    </location>
</feature>
<evidence type="ECO:0000256" key="8">
    <source>
        <dbReference type="RuleBase" id="RU363108"/>
    </source>
</evidence>
<dbReference type="RefSeq" id="XP_016974619.1">
    <property type="nucleotide sequence ID" value="XM_017119130.1"/>
</dbReference>
<keyword evidence="2 8" id="KW-1003">Cell membrane</keyword>
<dbReference type="GO" id="GO:0007165">
    <property type="term" value="P:signal transduction"/>
    <property type="evidence" value="ECO:0007669"/>
    <property type="project" value="UniProtKB-KW"/>
</dbReference>